<protein>
    <submittedName>
        <fullName evidence="6">DoxX family protein</fullName>
    </submittedName>
</protein>
<feature type="transmembrane region" description="Helical" evidence="5">
    <location>
        <begin position="51"/>
        <end position="84"/>
    </location>
</feature>
<reference evidence="6" key="1">
    <citation type="submission" date="2019-09" db="EMBL/GenBank/DDBJ databases">
        <authorList>
            <person name="Teo W.F.A."/>
            <person name="Duangmal K."/>
        </authorList>
    </citation>
    <scope>NUCLEOTIDE SEQUENCE [LARGE SCALE GENOMIC DNA]</scope>
    <source>
        <strain evidence="6">K81G1</strain>
    </source>
</reference>
<comment type="subcellular location">
    <subcellularLocation>
        <location evidence="1">Membrane</location>
        <topology evidence="1">Multi-pass membrane protein</topology>
    </subcellularLocation>
</comment>
<evidence type="ECO:0000256" key="2">
    <source>
        <dbReference type="ARBA" id="ARBA00022692"/>
    </source>
</evidence>
<dbReference type="InterPro" id="IPR032808">
    <property type="entry name" value="DoxX"/>
</dbReference>
<evidence type="ECO:0000256" key="3">
    <source>
        <dbReference type="ARBA" id="ARBA00022989"/>
    </source>
</evidence>
<evidence type="ECO:0000256" key="4">
    <source>
        <dbReference type="ARBA" id="ARBA00023136"/>
    </source>
</evidence>
<dbReference type="EMBL" id="VMNW02000063">
    <property type="protein sequence ID" value="KAA9154670.1"/>
    <property type="molecule type" value="Genomic_DNA"/>
</dbReference>
<dbReference type="GO" id="GO:0016020">
    <property type="term" value="C:membrane"/>
    <property type="evidence" value="ECO:0007669"/>
    <property type="project" value="UniProtKB-SubCell"/>
</dbReference>
<comment type="caution">
    <text evidence="6">The sequence shown here is derived from an EMBL/GenBank/DDBJ whole genome shotgun (WGS) entry which is preliminary data.</text>
</comment>
<organism evidence="6 7">
    <name type="scientific">Amycolatopsis acidicola</name>
    <dbReference type="NCBI Taxonomy" id="2596893"/>
    <lineage>
        <taxon>Bacteria</taxon>
        <taxon>Bacillati</taxon>
        <taxon>Actinomycetota</taxon>
        <taxon>Actinomycetes</taxon>
        <taxon>Pseudonocardiales</taxon>
        <taxon>Pseudonocardiaceae</taxon>
        <taxon>Amycolatopsis</taxon>
    </lineage>
</organism>
<evidence type="ECO:0000256" key="1">
    <source>
        <dbReference type="ARBA" id="ARBA00004141"/>
    </source>
</evidence>
<dbReference type="Pfam" id="PF13564">
    <property type="entry name" value="DoxX_2"/>
    <property type="match status" value="1"/>
</dbReference>
<keyword evidence="7" id="KW-1185">Reference proteome</keyword>
<dbReference type="AlphaFoldDB" id="A0A5N0UTV5"/>
<sequence length="122" mass="12341">MNLALWIIAGLLAATFLASGVLKLTQSQEKLAAAAPFGGAGLMRLVGVLEILATAGLILPAALGIAEVLVPVAAVGAAVLMAGAVTFHLRRREAQGVVVTLVLLALAVVVAWGRFGPQSFTS</sequence>
<proteinExistence type="predicted"/>
<feature type="transmembrane region" description="Helical" evidence="5">
    <location>
        <begin position="96"/>
        <end position="115"/>
    </location>
</feature>
<gene>
    <name evidence="6" type="ORF">FPZ12_031315</name>
</gene>
<dbReference type="Proteomes" id="UP000319769">
    <property type="component" value="Unassembled WGS sequence"/>
</dbReference>
<keyword evidence="3 5" id="KW-1133">Transmembrane helix</keyword>
<evidence type="ECO:0000313" key="7">
    <source>
        <dbReference type="Proteomes" id="UP000319769"/>
    </source>
</evidence>
<evidence type="ECO:0000313" key="6">
    <source>
        <dbReference type="EMBL" id="KAA9154670.1"/>
    </source>
</evidence>
<keyword evidence="4 5" id="KW-0472">Membrane</keyword>
<name>A0A5N0UTV5_9PSEU</name>
<dbReference type="RefSeq" id="WP_144749469.1">
    <property type="nucleotide sequence ID" value="NZ_VMNW02000063.1"/>
</dbReference>
<evidence type="ECO:0000256" key="5">
    <source>
        <dbReference type="SAM" id="Phobius"/>
    </source>
</evidence>
<keyword evidence="2 5" id="KW-0812">Transmembrane</keyword>
<accession>A0A5N0UTV5</accession>